<accession>A0AAW1QL56</accession>
<dbReference type="EMBL" id="JALJOU010000091">
    <property type="protein sequence ID" value="KAK9822177.1"/>
    <property type="molecule type" value="Genomic_DNA"/>
</dbReference>
<dbReference type="AlphaFoldDB" id="A0AAW1QL56"/>
<protein>
    <submittedName>
        <fullName evidence="1">Uncharacterized protein</fullName>
    </submittedName>
</protein>
<dbReference type="Gene3D" id="3.40.1500.20">
    <property type="match status" value="1"/>
</dbReference>
<keyword evidence="2" id="KW-1185">Reference proteome</keyword>
<sequence length="266" mass="29625">MADRPTNKKCLLRRHLRASAASPESMYMGSDWGLETLVLSPDGQKVYRTPDDAACVALQVGEGERVLWVVSSATALVRLGGGSVRINVFPDASTALPKLDLELFHFFGRVNMYVNLVPRANLVLDPAYLQRFYRSLPPSRGPAWHELYLECADDAALAPFQTRSADIRTLAGQTALFYSADGTLENTRLMADYARRAALLWLDLRSAAVHDKPTSEEHRRLEAYNAEHLGFVRKDPDNSKVGDLVGANALEEMLRLSSRDPRILVR</sequence>
<proteinExistence type="predicted"/>
<evidence type="ECO:0000313" key="1">
    <source>
        <dbReference type="EMBL" id="KAK9822177.1"/>
    </source>
</evidence>
<reference evidence="1 2" key="1">
    <citation type="journal article" date="2024" name="Nat. Commun.">
        <title>Phylogenomics reveals the evolutionary origins of lichenization in chlorophyte algae.</title>
        <authorList>
            <person name="Puginier C."/>
            <person name="Libourel C."/>
            <person name="Otte J."/>
            <person name="Skaloud P."/>
            <person name="Haon M."/>
            <person name="Grisel S."/>
            <person name="Petersen M."/>
            <person name="Berrin J.G."/>
            <person name="Delaux P.M."/>
            <person name="Dal Grande F."/>
            <person name="Keller J."/>
        </authorList>
    </citation>
    <scope>NUCLEOTIDE SEQUENCE [LARGE SCALE GENOMIC DNA]</scope>
    <source>
        <strain evidence="1 2">SAG 245.80</strain>
    </source>
</reference>
<dbReference type="Proteomes" id="UP001445335">
    <property type="component" value="Unassembled WGS sequence"/>
</dbReference>
<organism evidence="1 2">
    <name type="scientific">Elliptochloris bilobata</name>
    <dbReference type="NCBI Taxonomy" id="381761"/>
    <lineage>
        <taxon>Eukaryota</taxon>
        <taxon>Viridiplantae</taxon>
        <taxon>Chlorophyta</taxon>
        <taxon>core chlorophytes</taxon>
        <taxon>Trebouxiophyceae</taxon>
        <taxon>Trebouxiophyceae incertae sedis</taxon>
        <taxon>Elliptochloris clade</taxon>
        <taxon>Elliptochloris</taxon>
    </lineage>
</organism>
<evidence type="ECO:0000313" key="2">
    <source>
        <dbReference type="Proteomes" id="UP001445335"/>
    </source>
</evidence>
<gene>
    <name evidence="1" type="ORF">WJX81_006928</name>
</gene>
<comment type="caution">
    <text evidence="1">The sequence shown here is derived from an EMBL/GenBank/DDBJ whole genome shotgun (WGS) entry which is preliminary data.</text>
</comment>
<name>A0AAW1QL56_9CHLO</name>